<dbReference type="Proteomes" id="UP000314294">
    <property type="component" value="Unassembled WGS sequence"/>
</dbReference>
<gene>
    <name evidence="1" type="ORF">EYF80_053034</name>
</gene>
<keyword evidence="2" id="KW-1185">Reference proteome</keyword>
<proteinExistence type="predicted"/>
<protein>
    <submittedName>
        <fullName evidence="1">Uncharacterized protein</fullName>
    </submittedName>
</protein>
<comment type="caution">
    <text evidence="1">The sequence shown here is derived from an EMBL/GenBank/DDBJ whole genome shotgun (WGS) entry which is preliminary data.</text>
</comment>
<evidence type="ECO:0000313" key="2">
    <source>
        <dbReference type="Proteomes" id="UP000314294"/>
    </source>
</evidence>
<sequence>MCCEAFSLRLAPLPQGALQENVPEERYRRTFLRNETGERTVPWLMSTHVLLCGTYQPPRMPAKSSHSTATYPPAALCSPSKAERKPYLILKNVTAVIASHKVVAACNQISPLQPAMRLTHNKHKTIKAPPPIGGRKRRHCGAPRSLREDEDAFNQLCAGSSSFWALQRPPAVKWPSMMICDT</sequence>
<organism evidence="1 2">
    <name type="scientific">Liparis tanakae</name>
    <name type="common">Tanaka's snailfish</name>
    <dbReference type="NCBI Taxonomy" id="230148"/>
    <lineage>
        <taxon>Eukaryota</taxon>
        <taxon>Metazoa</taxon>
        <taxon>Chordata</taxon>
        <taxon>Craniata</taxon>
        <taxon>Vertebrata</taxon>
        <taxon>Euteleostomi</taxon>
        <taxon>Actinopterygii</taxon>
        <taxon>Neopterygii</taxon>
        <taxon>Teleostei</taxon>
        <taxon>Neoteleostei</taxon>
        <taxon>Acanthomorphata</taxon>
        <taxon>Eupercaria</taxon>
        <taxon>Perciformes</taxon>
        <taxon>Cottioidei</taxon>
        <taxon>Cottales</taxon>
        <taxon>Liparidae</taxon>
        <taxon>Liparis</taxon>
    </lineage>
</organism>
<name>A0A4Z2F7L2_9TELE</name>
<evidence type="ECO:0000313" key="1">
    <source>
        <dbReference type="EMBL" id="TNN36801.1"/>
    </source>
</evidence>
<accession>A0A4Z2F7L2</accession>
<dbReference type="EMBL" id="SRLO01001570">
    <property type="protein sequence ID" value="TNN36801.1"/>
    <property type="molecule type" value="Genomic_DNA"/>
</dbReference>
<dbReference type="AlphaFoldDB" id="A0A4Z2F7L2"/>
<reference evidence="1 2" key="1">
    <citation type="submission" date="2019-03" db="EMBL/GenBank/DDBJ databases">
        <title>First draft genome of Liparis tanakae, snailfish: a comprehensive survey of snailfish specific genes.</title>
        <authorList>
            <person name="Kim W."/>
            <person name="Song I."/>
            <person name="Jeong J.-H."/>
            <person name="Kim D."/>
            <person name="Kim S."/>
            <person name="Ryu S."/>
            <person name="Song J.Y."/>
            <person name="Lee S.K."/>
        </authorList>
    </citation>
    <scope>NUCLEOTIDE SEQUENCE [LARGE SCALE GENOMIC DNA]</scope>
    <source>
        <tissue evidence="1">Muscle</tissue>
    </source>
</reference>